<dbReference type="SUPFAM" id="SSF56047">
    <property type="entry name" value="Ribosomal protein S8"/>
    <property type="match status" value="1"/>
</dbReference>
<dbReference type="HAMAP" id="MF_01302_B">
    <property type="entry name" value="Ribosomal_uS8_B"/>
    <property type="match status" value="1"/>
</dbReference>
<dbReference type="PANTHER" id="PTHR11758">
    <property type="entry name" value="40S RIBOSOMAL PROTEIN S15A"/>
    <property type="match status" value="1"/>
</dbReference>
<keyword evidence="4 8" id="KW-0689">Ribosomal protein</keyword>
<gene>
    <name evidence="8" type="primary">rpsH</name>
    <name evidence="10" type="ORF">D1164_11210</name>
</gene>
<reference evidence="10 11" key="1">
    <citation type="journal article" date="2015" name="Int. J. Syst. Evol. Microbiol.">
        <title>Mariniphaga sediminis sp. nov., isolated from coastal sediment.</title>
        <authorList>
            <person name="Wang F.Q."/>
            <person name="Shen Q.Y."/>
            <person name="Chen G.J."/>
            <person name="Du Z.J."/>
        </authorList>
    </citation>
    <scope>NUCLEOTIDE SEQUENCE [LARGE SCALE GENOMIC DNA]</scope>
    <source>
        <strain evidence="10 11">SY21</strain>
    </source>
</reference>
<comment type="similarity">
    <text evidence="1 8 9">Belongs to the universal ribosomal protein uS8 family.</text>
</comment>
<dbReference type="EMBL" id="QWET01000007">
    <property type="protein sequence ID" value="RIH65146.1"/>
    <property type="molecule type" value="Genomic_DNA"/>
</dbReference>
<dbReference type="AlphaFoldDB" id="A0A399D137"/>
<dbReference type="GO" id="GO:0006412">
    <property type="term" value="P:translation"/>
    <property type="evidence" value="ECO:0007669"/>
    <property type="project" value="UniProtKB-UniRule"/>
</dbReference>
<accession>A0A399D137</accession>
<dbReference type="PROSITE" id="PS00053">
    <property type="entry name" value="RIBOSOMAL_S8"/>
    <property type="match status" value="1"/>
</dbReference>
<keyword evidence="2 8" id="KW-0699">rRNA-binding</keyword>
<comment type="caution">
    <text evidence="10">The sequence shown here is derived from an EMBL/GenBank/DDBJ whole genome shotgun (WGS) entry which is preliminary data.</text>
</comment>
<comment type="subunit">
    <text evidence="7 8">Part of the 30S ribosomal subunit. Contacts proteins S5 and S12.</text>
</comment>
<dbReference type="Gene3D" id="3.30.1370.30">
    <property type="match status" value="1"/>
</dbReference>
<name>A0A399D137_9BACT</name>
<evidence type="ECO:0000256" key="5">
    <source>
        <dbReference type="ARBA" id="ARBA00023274"/>
    </source>
</evidence>
<dbReference type="GO" id="GO:0005840">
    <property type="term" value="C:ribosome"/>
    <property type="evidence" value="ECO:0007669"/>
    <property type="project" value="UniProtKB-KW"/>
</dbReference>
<dbReference type="GO" id="GO:0005737">
    <property type="term" value="C:cytoplasm"/>
    <property type="evidence" value="ECO:0007669"/>
    <property type="project" value="UniProtKB-ARBA"/>
</dbReference>
<dbReference type="InterPro" id="IPR047863">
    <property type="entry name" value="Ribosomal_uS8_CS"/>
</dbReference>
<sequence length="135" mass="15087">MSKVSDPIADYLTRVRNAILAKHRVVDIPASNIKKEMTKILMDKGYILNYKFEDDSDFQGNIKIALKYHPETKVSAIKGLKRISKPGLRQYCNGESIPRVLNGLGIAIISTSKGVITDKEAREQNVGGEVLCYVY</sequence>
<evidence type="ECO:0000256" key="2">
    <source>
        <dbReference type="ARBA" id="ARBA00022730"/>
    </source>
</evidence>
<dbReference type="FunFam" id="3.30.1490.10:FF:000001">
    <property type="entry name" value="30S ribosomal protein S8"/>
    <property type="match status" value="1"/>
</dbReference>
<dbReference type="Proteomes" id="UP000266441">
    <property type="component" value="Unassembled WGS sequence"/>
</dbReference>
<evidence type="ECO:0000256" key="7">
    <source>
        <dbReference type="ARBA" id="ARBA00046740"/>
    </source>
</evidence>
<keyword evidence="11" id="KW-1185">Reference proteome</keyword>
<dbReference type="NCBIfam" id="NF001109">
    <property type="entry name" value="PRK00136.1"/>
    <property type="match status" value="1"/>
</dbReference>
<dbReference type="InterPro" id="IPR035987">
    <property type="entry name" value="Ribosomal_uS8_sf"/>
</dbReference>
<organism evidence="10 11">
    <name type="scientific">Mariniphaga sediminis</name>
    <dbReference type="NCBI Taxonomy" id="1628158"/>
    <lineage>
        <taxon>Bacteria</taxon>
        <taxon>Pseudomonadati</taxon>
        <taxon>Bacteroidota</taxon>
        <taxon>Bacteroidia</taxon>
        <taxon>Marinilabiliales</taxon>
        <taxon>Prolixibacteraceae</taxon>
        <taxon>Mariniphaga</taxon>
    </lineage>
</organism>
<dbReference type="OrthoDB" id="9802617at2"/>
<proteinExistence type="inferred from homology"/>
<keyword evidence="3 8" id="KW-0694">RNA-binding</keyword>
<evidence type="ECO:0000256" key="6">
    <source>
        <dbReference type="ARBA" id="ARBA00035258"/>
    </source>
</evidence>
<dbReference type="GO" id="GO:0003735">
    <property type="term" value="F:structural constituent of ribosome"/>
    <property type="evidence" value="ECO:0007669"/>
    <property type="project" value="InterPro"/>
</dbReference>
<dbReference type="GO" id="GO:0019843">
    <property type="term" value="F:rRNA binding"/>
    <property type="evidence" value="ECO:0007669"/>
    <property type="project" value="UniProtKB-UniRule"/>
</dbReference>
<dbReference type="FunFam" id="3.30.1370.30:FF:000002">
    <property type="entry name" value="30S ribosomal protein S8"/>
    <property type="match status" value="1"/>
</dbReference>
<evidence type="ECO:0000256" key="8">
    <source>
        <dbReference type="HAMAP-Rule" id="MF_01302"/>
    </source>
</evidence>
<dbReference type="InterPro" id="IPR000630">
    <property type="entry name" value="Ribosomal_uS8"/>
</dbReference>
<dbReference type="RefSeq" id="WP_119350070.1">
    <property type="nucleotide sequence ID" value="NZ_JBFHKJ010000035.1"/>
</dbReference>
<comment type="function">
    <text evidence="8">One of the primary rRNA binding proteins, it binds directly to 16S rRNA central domain where it helps coordinate assembly of the platform of the 30S subunit.</text>
</comment>
<protein>
    <recommendedName>
        <fullName evidence="6 8">Small ribosomal subunit protein uS8</fullName>
    </recommendedName>
</protein>
<evidence type="ECO:0000256" key="3">
    <source>
        <dbReference type="ARBA" id="ARBA00022884"/>
    </source>
</evidence>
<dbReference type="GO" id="GO:1990904">
    <property type="term" value="C:ribonucleoprotein complex"/>
    <property type="evidence" value="ECO:0007669"/>
    <property type="project" value="UniProtKB-KW"/>
</dbReference>
<dbReference type="Pfam" id="PF00410">
    <property type="entry name" value="Ribosomal_S8"/>
    <property type="match status" value="1"/>
</dbReference>
<dbReference type="Gene3D" id="3.30.1490.10">
    <property type="match status" value="1"/>
</dbReference>
<evidence type="ECO:0000313" key="10">
    <source>
        <dbReference type="EMBL" id="RIH65146.1"/>
    </source>
</evidence>
<keyword evidence="5 8" id="KW-0687">Ribonucleoprotein</keyword>
<evidence type="ECO:0000256" key="1">
    <source>
        <dbReference type="ARBA" id="ARBA00006471"/>
    </source>
</evidence>
<evidence type="ECO:0000256" key="4">
    <source>
        <dbReference type="ARBA" id="ARBA00022980"/>
    </source>
</evidence>
<evidence type="ECO:0000256" key="9">
    <source>
        <dbReference type="RuleBase" id="RU003660"/>
    </source>
</evidence>
<evidence type="ECO:0000313" key="11">
    <source>
        <dbReference type="Proteomes" id="UP000266441"/>
    </source>
</evidence>